<keyword evidence="1" id="KW-0472">Membrane</keyword>
<organism evidence="2 3">
    <name type="scientific">Sphingobium fontiphilum</name>
    <dbReference type="NCBI Taxonomy" id="944425"/>
    <lineage>
        <taxon>Bacteria</taxon>
        <taxon>Pseudomonadati</taxon>
        <taxon>Pseudomonadota</taxon>
        <taxon>Alphaproteobacteria</taxon>
        <taxon>Sphingomonadales</taxon>
        <taxon>Sphingomonadaceae</taxon>
        <taxon>Sphingobium</taxon>
    </lineage>
</organism>
<proteinExistence type="predicted"/>
<evidence type="ECO:0000256" key="1">
    <source>
        <dbReference type="SAM" id="Phobius"/>
    </source>
</evidence>
<name>A0A7W6DIU6_9SPHN</name>
<dbReference type="EMBL" id="JACIEB010000003">
    <property type="protein sequence ID" value="MBB3982136.1"/>
    <property type="molecule type" value="Genomic_DNA"/>
</dbReference>
<evidence type="ECO:0000313" key="3">
    <source>
        <dbReference type="Proteomes" id="UP000552757"/>
    </source>
</evidence>
<accession>A0A7W6DIU6</accession>
<keyword evidence="3" id="KW-1185">Reference proteome</keyword>
<feature type="transmembrane region" description="Helical" evidence="1">
    <location>
        <begin position="12"/>
        <end position="34"/>
    </location>
</feature>
<gene>
    <name evidence="2" type="ORF">GGR44_001795</name>
</gene>
<sequence>MGFHQTHYPVALYPYHLYWIAWSVWFALGIWISWPSSDE</sequence>
<dbReference type="AlphaFoldDB" id="A0A7W6DIU6"/>
<evidence type="ECO:0000313" key="2">
    <source>
        <dbReference type="EMBL" id="MBB3982136.1"/>
    </source>
</evidence>
<keyword evidence="1" id="KW-0812">Transmembrane</keyword>
<protein>
    <submittedName>
        <fullName evidence="2">Uncharacterized protein</fullName>
    </submittedName>
</protein>
<reference evidence="2 3" key="1">
    <citation type="submission" date="2020-08" db="EMBL/GenBank/DDBJ databases">
        <title>Genomic Encyclopedia of Type Strains, Phase IV (KMG-IV): sequencing the most valuable type-strain genomes for metagenomic binning, comparative biology and taxonomic classification.</title>
        <authorList>
            <person name="Goeker M."/>
        </authorList>
    </citation>
    <scope>NUCLEOTIDE SEQUENCE [LARGE SCALE GENOMIC DNA]</scope>
    <source>
        <strain evidence="2 3">DSM 29348</strain>
    </source>
</reference>
<comment type="caution">
    <text evidence="2">The sequence shown here is derived from an EMBL/GenBank/DDBJ whole genome shotgun (WGS) entry which is preliminary data.</text>
</comment>
<keyword evidence="1" id="KW-1133">Transmembrane helix</keyword>
<dbReference type="Proteomes" id="UP000552757">
    <property type="component" value="Unassembled WGS sequence"/>
</dbReference>